<organism evidence="1 2">
    <name type="scientific">Ladona fulva</name>
    <name type="common">Scarce chaser dragonfly</name>
    <name type="synonym">Libellula fulva</name>
    <dbReference type="NCBI Taxonomy" id="123851"/>
    <lineage>
        <taxon>Eukaryota</taxon>
        <taxon>Metazoa</taxon>
        <taxon>Ecdysozoa</taxon>
        <taxon>Arthropoda</taxon>
        <taxon>Hexapoda</taxon>
        <taxon>Insecta</taxon>
        <taxon>Pterygota</taxon>
        <taxon>Palaeoptera</taxon>
        <taxon>Odonata</taxon>
        <taxon>Epiprocta</taxon>
        <taxon>Anisoptera</taxon>
        <taxon>Libelluloidea</taxon>
        <taxon>Libellulidae</taxon>
        <taxon>Ladona</taxon>
    </lineage>
</organism>
<dbReference type="PANTHER" id="PTHR45913">
    <property type="entry name" value="EPM2A-INTERACTING PROTEIN 1"/>
    <property type="match status" value="1"/>
</dbReference>
<gene>
    <name evidence="1" type="ORF">J437_LFUL018823</name>
</gene>
<evidence type="ECO:0000313" key="1">
    <source>
        <dbReference type="EMBL" id="KAG8239225.1"/>
    </source>
</evidence>
<reference evidence="1" key="1">
    <citation type="submission" date="2013-04" db="EMBL/GenBank/DDBJ databases">
        <authorList>
            <person name="Qu J."/>
            <person name="Murali S.C."/>
            <person name="Bandaranaike D."/>
            <person name="Bellair M."/>
            <person name="Blankenburg K."/>
            <person name="Chao H."/>
            <person name="Dinh H."/>
            <person name="Doddapaneni H."/>
            <person name="Downs B."/>
            <person name="Dugan-Rocha S."/>
            <person name="Elkadiri S."/>
            <person name="Gnanaolivu R.D."/>
            <person name="Hernandez B."/>
            <person name="Javaid M."/>
            <person name="Jayaseelan J.C."/>
            <person name="Lee S."/>
            <person name="Li M."/>
            <person name="Ming W."/>
            <person name="Munidasa M."/>
            <person name="Muniz J."/>
            <person name="Nguyen L."/>
            <person name="Ongeri F."/>
            <person name="Osuji N."/>
            <person name="Pu L.-L."/>
            <person name="Puazo M."/>
            <person name="Qu C."/>
            <person name="Quiroz J."/>
            <person name="Raj R."/>
            <person name="Weissenberger G."/>
            <person name="Xin Y."/>
            <person name="Zou X."/>
            <person name="Han Y."/>
            <person name="Richards S."/>
            <person name="Worley K."/>
            <person name="Muzny D."/>
            <person name="Gibbs R."/>
        </authorList>
    </citation>
    <scope>NUCLEOTIDE SEQUENCE</scope>
    <source>
        <strain evidence="1">Sampled in the wild</strain>
    </source>
</reference>
<sequence>MFAADVFEKLNELNVTLQGKALFAHEMWKHIKSFKAKLGLFAKQAGEGKFVISLYYENRVPECVSAKIRDHLQSLEDEVTRRFQDFKKIDPKFNLLCYPITADIDTALEELQLELIDLQSDHTVKS</sequence>
<keyword evidence="2" id="KW-1185">Reference proteome</keyword>
<comment type="caution">
    <text evidence="1">The sequence shown here is derived from an EMBL/GenBank/DDBJ whole genome shotgun (WGS) entry which is preliminary data.</text>
</comment>
<dbReference type="AlphaFoldDB" id="A0A8K0P7S5"/>
<name>A0A8K0P7S5_LADFU</name>
<evidence type="ECO:0000313" key="2">
    <source>
        <dbReference type="Proteomes" id="UP000792457"/>
    </source>
</evidence>
<accession>A0A8K0P7S5</accession>
<protein>
    <submittedName>
        <fullName evidence="1">Uncharacterized protein</fullName>
    </submittedName>
</protein>
<dbReference type="Proteomes" id="UP000792457">
    <property type="component" value="Unassembled WGS sequence"/>
</dbReference>
<reference evidence="1" key="2">
    <citation type="submission" date="2017-10" db="EMBL/GenBank/DDBJ databases">
        <title>Ladona fulva Genome sequencing and assembly.</title>
        <authorList>
            <person name="Murali S."/>
            <person name="Richards S."/>
            <person name="Bandaranaike D."/>
            <person name="Bellair M."/>
            <person name="Blankenburg K."/>
            <person name="Chao H."/>
            <person name="Dinh H."/>
            <person name="Doddapaneni H."/>
            <person name="Dugan-Rocha S."/>
            <person name="Elkadiri S."/>
            <person name="Gnanaolivu R."/>
            <person name="Hernandez B."/>
            <person name="Skinner E."/>
            <person name="Javaid M."/>
            <person name="Lee S."/>
            <person name="Li M."/>
            <person name="Ming W."/>
            <person name="Munidasa M."/>
            <person name="Muniz J."/>
            <person name="Nguyen L."/>
            <person name="Hughes D."/>
            <person name="Osuji N."/>
            <person name="Pu L.-L."/>
            <person name="Puazo M."/>
            <person name="Qu C."/>
            <person name="Quiroz J."/>
            <person name="Raj R."/>
            <person name="Weissenberger G."/>
            <person name="Xin Y."/>
            <person name="Zou X."/>
            <person name="Han Y."/>
            <person name="Worley K."/>
            <person name="Muzny D."/>
            <person name="Gibbs R."/>
        </authorList>
    </citation>
    <scope>NUCLEOTIDE SEQUENCE</scope>
    <source>
        <strain evidence="1">Sampled in the wild</strain>
    </source>
</reference>
<proteinExistence type="predicted"/>
<dbReference type="OrthoDB" id="8195826at2759"/>
<dbReference type="PANTHER" id="PTHR45913:SF5">
    <property type="entry name" value="GENERAL TRANSCRIPTION FACTOR II-I REPEAT DOMAIN-CONTAINING PROTEIN 2A-LIKE PROTEIN"/>
    <property type="match status" value="1"/>
</dbReference>
<dbReference type="EMBL" id="KZ309564">
    <property type="protein sequence ID" value="KAG8239225.1"/>
    <property type="molecule type" value="Genomic_DNA"/>
</dbReference>